<dbReference type="Pfam" id="PF17285">
    <property type="entry name" value="PRMT5_TIM"/>
    <property type="match status" value="1"/>
</dbReference>
<dbReference type="Gene3D" id="3.40.50.150">
    <property type="entry name" value="Vaccinia Virus protein VP39"/>
    <property type="match status" value="1"/>
</dbReference>
<evidence type="ECO:0000259" key="8">
    <source>
        <dbReference type="Pfam" id="PF05185"/>
    </source>
</evidence>
<dbReference type="GO" id="GO:0016274">
    <property type="term" value="F:protein-arginine N-methyltransferase activity"/>
    <property type="evidence" value="ECO:0007669"/>
    <property type="project" value="InterPro"/>
</dbReference>
<evidence type="ECO:0000313" key="12">
    <source>
        <dbReference type="Proteomes" id="UP000078200"/>
    </source>
</evidence>
<dbReference type="PROSITE" id="PS51678">
    <property type="entry name" value="SAM_MT_PRMT"/>
    <property type="match status" value="1"/>
</dbReference>
<dbReference type="Proteomes" id="UP000078200">
    <property type="component" value="Unassembled WGS sequence"/>
</dbReference>
<dbReference type="GO" id="GO:0005634">
    <property type="term" value="C:nucleus"/>
    <property type="evidence" value="ECO:0007669"/>
    <property type="project" value="TreeGrafter"/>
</dbReference>
<feature type="active site" description="Proton donor/acceptor" evidence="5">
    <location>
        <position position="414"/>
    </location>
</feature>
<dbReference type="PIRSF" id="PIRSF015894">
    <property type="entry name" value="Skb1_MeTrfase"/>
    <property type="match status" value="1"/>
</dbReference>
<evidence type="ECO:0000259" key="9">
    <source>
        <dbReference type="Pfam" id="PF17285"/>
    </source>
</evidence>
<dbReference type="GO" id="GO:0005829">
    <property type="term" value="C:cytosol"/>
    <property type="evidence" value="ECO:0007669"/>
    <property type="project" value="TreeGrafter"/>
</dbReference>
<dbReference type="Gene3D" id="3.20.20.150">
    <property type="entry name" value="Divalent-metal-dependent TIM barrel enzymes"/>
    <property type="match status" value="1"/>
</dbReference>
<feature type="binding site" evidence="6">
    <location>
        <begin position="398"/>
        <end position="399"/>
    </location>
    <ligand>
        <name>S-adenosyl-L-methionine</name>
        <dbReference type="ChEBI" id="CHEBI:59789"/>
    </ligand>
</feature>
<dbReference type="PANTHER" id="PTHR10738:SF0">
    <property type="entry name" value="PROTEIN ARGININE N-METHYLTRANSFERASE 5"/>
    <property type="match status" value="1"/>
</dbReference>
<evidence type="ECO:0000313" key="11">
    <source>
        <dbReference type="EnsemblMetazoa" id="GAUT010788-PA"/>
    </source>
</evidence>
<reference evidence="11" key="1">
    <citation type="submission" date="2020-05" db="UniProtKB">
        <authorList>
            <consortium name="EnsemblMetazoa"/>
        </authorList>
    </citation>
    <scope>IDENTIFICATION</scope>
    <source>
        <strain evidence="11">TTRI</strain>
    </source>
</reference>
<feature type="active site" description="Proton donor/acceptor" evidence="5">
    <location>
        <position position="423"/>
    </location>
</feature>
<dbReference type="PANTHER" id="PTHR10738">
    <property type="entry name" value="PROTEIN ARGININE N-METHYLTRANSFERASE 5"/>
    <property type="match status" value="1"/>
</dbReference>
<dbReference type="AlphaFoldDB" id="A0A1A9UP09"/>
<evidence type="ECO:0000256" key="3">
    <source>
        <dbReference type="ARBA" id="ARBA00022691"/>
    </source>
</evidence>
<feature type="site" description="Critical for specifying symmetric addition of methyl groups" evidence="7">
    <location>
        <position position="305"/>
    </location>
</feature>
<dbReference type="VEuPathDB" id="VectorBase:GAUT010788"/>
<feature type="binding site" evidence="6">
    <location>
        <position position="370"/>
    </location>
    <ligand>
        <name>S-adenosyl-L-methionine</name>
        <dbReference type="ChEBI" id="CHEBI:59789"/>
    </ligand>
</feature>
<dbReference type="Pfam" id="PF05185">
    <property type="entry name" value="PRMT5"/>
    <property type="match status" value="1"/>
</dbReference>
<protein>
    <recommendedName>
        <fullName evidence="4">Protein arginine N-methyltransferase</fullName>
    </recommendedName>
</protein>
<comment type="similarity">
    <text evidence="4">Belongs to the class I-like SAM-binding methyltransferase superfamily.</text>
</comment>
<evidence type="ECO:0000256" key="6">
    <source>
        <dbReference type="PIRSR" id="PIRSR015894-2"/>
    </source>
</evidence>
<proteinExistence type="inferred from homology"/>
<dbReference type="InterPro" id="IPR007857">
    <property type="entry name" value="Arg_MeTrfase_PRMT5"/>
</dbReference>
<keyword evidence="3 4" id="KW-0949">S-adenosyl-L-methionine</keyword>
<evidence type="ECO:0000256" key="4">
    <source>
        <dbReference type="PIRNR" id="PIRNR015894"/>
    </source>
</evidence>
<evidence type="ECO:0000256" key="5">
    <source>
        <dbReference type="PIRSR" id="PIRSR015894-1"/>
    </source>
</evidence>
<evidence type="ECO:0000259" key="10">
    <source>
        <dbReference type="Pfam" id="PF17286"/>
    </source>
</evidence>
<dbReference type="Pfam" id="PF17286">
    <property type="entry name" value="PRMT5_C"/>
    <property type="match status" value="1"/>
</dbReference>
<feature type="domain" description="PRMT5 arginine-N-methyltransferase" evidence="8">
    <location>
        <begin position="278"/>
        <end position="443"/>
    </location>
</feature>
<feature type="domain" description="PRMT5 TIM barrel" evidence="9">
    <location>
        <begin position="25"/>
        <end position="273"/>
    </location>
</feature>
<dbReference type="InterPro" id="IPR035247">
    <property type="entry name" value="PRMT5_TIM"/>
</dbReference>
<evidence type="ECO:0000256" key="2">
    <source>
        <dbReference type="ARBA" id="ARBA00022679"/>
    </source>
</evidence>
<dbReference type="InterPro" id="IPR029063">
    <property type="entry name" value="SAM-dependent_MTases_sf"/>
</dbReference>
<evidence type="ECO:0000256" key="7">
    <source>
        <dbReference type="PIRSR" id="PIRSR015894-3"/>
    </source>
</evidence>
<organism evidence="11 12">
    <name type="scientific">Glossina austeni</name>
    <name type="common">Savannah tsetse fly</name>
    <dbReference type="NCBI Taxonomy" id="7395"/>
    <lineage>
        <taxon>Eukaryota</taxon>
        <taxon>Metazoa</taxon>
        <taxon>Ecdysozoa</taxon>
        <taxon>Arthropoda</taxon>
        <taxon>Hexapoda</taxon>
        <taxon>Insecta</taxon>
        <taxon>Pterygota</taxon>
        <taxon>Neoptera</taxon>
        <taxon>Endopterygota</taxon>
        <taxon>Diptera</taxon>
        <taxon>Brachycera</taxon>
        <taxon>Muscomorpha</taxon>
        <taxon>Hippoboscoidea</taxon>
        <taxon>Glossinidae</taxon>
        <taxon>Glossina</taxon>
    </lineage>
</organism>
<accession>A0A1A9UP09</accession>
<dbReference type="SUPFAM" id="SSF53335">
    <property type="entry name" value="S-adenosyl-L-methionine-dependent methyltransferases"/>
    <property type="match status" value="1"/>
</dbReference>
<sequence>MPYLCLMQEGNANLPRLIERANLNGFNVIAAPLNAMEIPLEFQKDPMNKADSKFTYGDLLLTADQWNTKTILMLSELIDCDSLDPVVRKNSEKILRRDISWAEHLQYGGYTMIKLRRPENLNLARVMTQQIKGVLLVQVPLYNATAAHAVWRRDLSEEEVLDLEQQDTWQWWNRFRLAADFNSKMKVVLEFNEIELPSLDVIRRWVGEPLEAVIIPSNLFIRNRQKYPVLPKAWQQVLKWVLQAHANIVLATDANDNSLKLYSDYLQNFRDIHKDAHSLESFEDVLEIPLQPLYDNLDCYTYEIFERDPVKYKMYQDAIAAALTDRVSVSEIPDKLTVIMVLGAGRGPLVRSALNAAENTKRKIRVYIIEKNPNAIRTLSAMVDKLWSTKDVHLFSKDMREFSPPEQADILVSELLGSFGDNELSPECLDCAQRLLKTDGVSIPSKSISYINPIMSSKLYNAVRQVRSESFTRDKQATYLTHAESGYVVLLKNIYNIGVPQSLFEFVHPNRDAIIDNSRYKILNFPVETDCILTGIAGYFESTLYSDIMLSINPSTHTHGLLSWFPMYFPFTKPVEVIKGQIIKIHFWRCVSKKKVWYEWSLTSPSTTHIHNLGGRSCHIYCT</sequence>
<dbReference type="FunFam" id="2.70.160.11:FF:000003">
    <property type="entry name" value="Protein arginine N-methyltransferase 5"/>
    <property type="match status" value="1"/>
</dbReference>
<feature type="domain" description="PRMT5 oligomerisation" evidence="10">
    <location>
        <begin position="447"/>
        <end position="620"/>
    </location>
</feature>
<dbReference type="Gene3D" id="2.70.160.11">
    <property type="entry name" value="Hnrnp arginine n-methyltransferase1"/>
    <property type="match status" value="1"/>
</dbReference>
<feature type="binding site" evidence="6">
    <location>
        <position position="302"/>
    </location>
    <ligand>
        <name>S-adenosyl-L-methionine</name>
        <dbReference type="ChEBI" id="CHEBI:59789"/>
    </ligand>
</feature>
<dbReference type="InterPro" id="IPR025799">
    <property type="entry name" value="Arg_MeTrfase"/>
</dbReference>
<dbReference type="InterPro" id="IPR035248">
    <property type="entry name" value="PRMT5_C"/>
</dbReference>
<keyword evidence="12" id="KW-1185">Reference proteome</keyword>
<dbReference type="GO" id="GO:0006355">
    <property type="term" value="P:regulation of DNA-templated transcription"/>
    <property type="evidence" value="ECO:0007669"/>
    <property type="project" value="TreeGrafter"/>
</dbReference>
<evidence type="ECO:0000256" key="1">
    <source>
        <dbReference type="ARBA" id="ARBA00022603"/>
    </source>
</evidence>
<keyword evidence="1 4" id="KW-0489">Methyltransferase</keyword>
<dbReference type="InterPro" id="IPR035075">
    <property type="entry name" value="PRMT5"/>
</dbReference>
<keyword evidence="2 4" id="KW-0808">Transferase</keyword>
<dbReference type="GO" id="GO:0032259">
    <property type="term" value="P:methylation"/>
    <property type="evidence" value="ECO:0007669"/>
    <property type="project" value="UniProtKB-KW"/>
</dbReference>
<feature type="binding site" evidence="6">
    <location>
        <begin position="311"/>
        <end position="312"/>
    </location>
    <ligand>
        <name>S-adenosyl-L-methionine</name>
        <dbReference type="ChEBI" id="CHEBI:59789"/>
    </ligand>
</feature>
<dbReference type="STRING" id="7395.A0A1A9UP09"/>
<name>A0A1A9UP09_GLOAU</name>
<dbReference type="EnsemblMetazoa" id="GAUT010788-RA">
    <property type="protein sequence ID" value="GAUT010788-PA"/>
    <property type="gene ID" value="GAUT010788"/>
</dbReference>